<feature type="signal peptide" evidence="2">
    <location>
        <begin position="1"/>
        <end position="17"/>
    </location>
</feature>
<keyword evidence="2" id="KW-0732">Signal</keyword>
<keyword evidence="5" id="KW-1185">Reference proteome</keyword>
<dbReference type="PANTHER" id="PTHR13500:SF0">
    <property type="entry name" value="NUCLEOLAR PRE-RIBOSOMAL-ASSOCIATED PROTEIN 1"/>
    <property type="match status" value="1"/>
</dbReference>
<dbReference type="InterPro" id="IPR021714">
    <property type="entry name" value="URB1_N"/>
</dbReference>
<feature type="domain" description="URB1 N-terminal" evidence="3">
    <location>
        <begin position="47"/>
        <end position="359"/>
    </location>
</feature>
<sequence length="1404" mass="160891">GSLYFKLILTEVSLALSCGTFISIVQKLPSPEIYDVVEGYIKISMECSEIFRLMEGKQNEESEMILIFMTLEAILLRTASDLSHFSMVGAAIVKKLLTCHMKHIYSALYSENNRYIQTSLNLLAAMVSQGPESAQQVFSHIEFKKNLSGLARKRDKKGKTDVRVAYIQFALSFLISGDSNVIKQVLDLKDFLPDILSTGLMEDRLSTVKLLISTLQKKVVHSKSITKTQKVHFFNNVVLNHIASLYRWDGIIDVMLDEIKVKEVARTLVRELTHSFLLDICCSLKHGISFYDPSFGITGRSGNIVLLRFIVGLRTATQDEMIGELVVNILKVCPDLLQRYFKETQFSFVPRQTSTWLDNMKLLRKIFEAQPEISKSFSSSEFIPLPRLLQMVLVTTMPSVCSKAMFTQGLNLDDKIVKHTTLSFIAFLLRRAEKNIDYCLSEEFCSRSDHYCKRVMEDFVQNYREALCKMFPDITNIVAIWQSLTKKEQNENQTTEQGSQYKSSLNDLSNSGVILLKAVILQVLCLYQKVIPYVITQSTFDYSKMLNGKLILLTKNIQHIVPLCGSGIFAHRSCDHFDPTGEIISGIFTENIRRYVVPPVLQHQMLKLCLDLPANKFSWFQVSIIQYLLVFSLICLFLFIYFCIINKTEFGKLCLTFLETGVFEHTWKELEIWLKHLLIISEAEQETVVQFLERILVKLVSNPWPYTDIEAALVQEAISYQTILTRQEADTSCLPVFQSIDIFKHPVLEQWFLARDVQTFSHISLKDDSFKVIGTEMNSGILNLLKLGAPKLKKLDCLRLISKFMNTIANSVLHEIKHIKKNCSQETEKTFSLQALEELHTFMDVIELRKLVSALLNLPKKLLTINCENDKKTGTIKKLGTLGHTLVLILRENNMQTNDKENLVLSIEHLRDVGNLMLSGASEDLEKVILHTLQKEPLFAQFIQTEVLVFCLKRMTNICLSIAAFLIQHCSVHLLQFELWCLEPQSKKVLKMNGDIFLSLINGYLKHLNQEVNIQLQSLSSLVLANLKETFLERLLSTALSDIAPKKLALKFEILCSLIRLSLSSDDLTDVISHLPRLLERIENYQTWKLVDCVTNKFDGIQDEQSNWKKTLLMASLRWLTSSYATNKESDESMKEKELTILNKLKELIVSSNGIDAVEWNSFIKLGLKNRYRETAFLEALNFMLAKLYNDDNIPEKFLPLPMIHMMIISHSLFLPTILNEKVENSWDLLAKESIIDILLTVVRRCGHVCEMSHIAVILGAYGASLSRQDQKLLLLLRCYEQNGVSLAEFGVLLWGPAAVEFQKARKSLGKSIWQQPSTDQILTLLDKDKMHQTLLNFPQYRHILPQVSIDLYSFFFYLNFQSIYDNQVCLFINLKVLKIKKKSGNTLQYFDKVMKIDKLLLHN</sequence>
<evidence type="ECO:0000256" key="1">
    <source>
        <dbReference type="SAM" id="Phobius"/>
    </source>
</evidence>
<dbReference type="GO" id="GO:0000463">
    <property type="term" value="P:maturation of LSU-rRNA from tricistronic rRNA transcript (SSU-rRNA, 5.8S rRNA, LSU-rRNA)"/>
    <property type="evidence" value="ECO:0007669"/>
    <property type="project" value="TreeGrafter"/>
</dbReference>
<evidence type="ECO:0000259" key="3">
    <source>
        <dbReference type="Pfam" id="PF11707"/>
    </source>
</evidence>
<reference evidence="4" key="1">
    <citation type="submission" date="2025-08" db="UniProtKB">
        <authorList>
            <consortium name="Ensembl"/>
        </authorList>
    </citation>
    <scope>IDENTIFICATION</scope>
</reference>
<evidence type="ECO:0000313" key="5">
    <source>
        <dbReference type="Proteomes" id="UP000694620"/>
    </source>
</evidence>
<evidence type="ECO:0000313" key="4">
    <source>
        <dbReference type="Ensembl" id="ENSECRP00000023104.1"/>
    </source>
</evidence>
<proteinExistence type="predicted"/>
<feature type="transmembrane region" description="Helical" evidence="1">
    <location>
        <begin position="624"/>
        <end position="644"/>
    </location>
</feature>
<dbReference type="InterPro" id="IPR039844">
    <property type="entry name" value="URB1"/>
</dbReference>
<name>A0A8C4SV38_ERPCA</name>
<evidence type="ECO:0000256" key="2">
    <source>
        <dbReference type="SAM" id="SignalP"/>
    </source>
</evidence>
<keyword evidence="1" id="KW-0812">Transmembrane</keyword>
<keyword evidence="1" id="KW-1133">Transmembrane helix</keyword>
<dbReference type="PANTHER" id="PTHR13500">
    <property type="entry name" value="NUCLEOLAR PRERIBOSOMAL-ASSOCIATED PROTEIN 1"/>
    <property type="match status" value="1"/>
</dbReference>
<dbReference type="Ensembl" id="ENSECRT00000023604.1">
    <property type="protein sequence ID" value="ENSECRP00000023104.1"/>
    <property type="gene ID" value="ENSECRG00000015419.1"/>
</dbReference>
<feature type="chain" id="PRO_5034220379" description="URB1 N-terminal domain-containing protein" evidence="2">
    <location>
        <begin position="18"/>
        <end position="1404"/>
    </location>
</feature>
<dbReference type="Pfam" id="PF11707">
    <property type="entry name" value="Npa1"/>
    <property type="match status" value="1"/>
</dbReference>
<organism evidence="4 5">
    <name type="scientific">Erpetoichthys calabaricus</name>
    <name type="common">Rope fish</name>
    <name type="synonym">Calamoichthys calabaricus</name>
    <dbReference type="NCBI Taxonomy" id="27687"/>
    <lineage>
        <taxon>Eukaryota</taxon>
        <taxon>Metazoa</taxon>
        <taxon>Chordata</taxon>
        <taxon>Craniata</taxon>
        <taxon>Vertebrata</taxon>
        <taxon>Euteleostomi</taxon>
        <taxon>Actinopterygii</taxon>
        <taxon>Polypteriformes</taxon>
        <taxon>Polypteridae</taxon>
        <taxon>Erpetoichthys</taxon>
    </lineage>
</organism>
<dbReference type="Proteomes" id="UP000694620">
    <property type="component" value="Unassembled WGS sequence"/>
</dbReference>
<keyword evidence="1" id="KW-0472">Membrane</keyword>
<dbReference type="GeneTree" id="ENSGT00390000014210"/>
<dbReference type="GO" id="GO:0000466">
    <property type="term" value="P:maturation of 5.8S rRNA from tricistronic rRNA transcript (SSU-rRNA, 5.8S rRNA, LSU-rRNA)"/>
    <property type="evidence" value="ECO:0007669"/>
    <property type="project" value="TreeGrafter"/>
</dbReference>
<protein>
    <recommendedName>
        <fullName evidence="3">URB1 N-terminal domain-containing protein</fullName>
    </recommendedName>
</protein>
<reference evidence="4" key="2">
    <citation type="submission" date="2025-09" db="UniProtKB">
        <authorList>
            <consortium name="Ensembl"/>
        </authorList>
    </citation>
    <scope>IDENTIFICATION</scope>
</reference>
<dbReference type="GO" id="GO:0005730">
    <property type="term" value="C:nucleolus"/>
    <property type="evidence" value="ECO:0007669"/>
    <property type="project" value="TreeGrafter"/>
</dbReference>
<accession>A0A8C4SV38</accession>